<dbReference type="GO" id="GO:0046872">
    <property type="term" value="F:metal ion binding"/>
    <property type="evidence" value="ECO:0007669"/>
    <property type="project" value="UniProtKB-KW"/>
</dbReference>
<evidence type="ECO:0000256" key="3">
    <source>
        <dbReference type="ARBA" id="ARBA00023004"/>
    </source>
</evidence>
<reference evidence="6" key="1">
    <citation type="journal article" date="2014" name="Front. Microbiol.">
        <title>High frequency of phylogenetically diverse reductive dehalogenase-homologous genes in deep subseafloor sedimentary metagenomes.</title>
        <authorList>
            <person name="Kawai M."/>
            <person name="Futagami T."/>
            <person name="Toyoda A."/>
            <person name="Takaki Y."/>
            <person name="Nishi S."/>
            <person name="Hori S."/>
            <person name="Arai W."/>
            <person name="Tsubouchi T."/>
            <person name="Morono Y."/>
            <person name="Uchiyama I."/>
            <person name="Ito T."/>
            <person name="Fujiyama A."/>
            <person name="Inagaki F."/>
            <person name="Takami H."/>
        </authorList>
    </citation>
    <scope>NUCLEOTIDE SEQUENCE</scope>
    <source>
        <strain evidence="6">Expedition CK06-06</strain>
    </source>
</reference>
<keyword evidence="2" id="KW-0479">Metal-binding</keyword>
<gene>
    <name evidence="6" type="ORF">S12H4_24264</name>
</gene>
<evidence type="ECO:0000256" key="1">
    <source>
        <dbReference type="ARBA" id="ARBA00022485"/>
    </source>
</evidence>
<keyword evidence="3" id="KW-0408">Iron</keyword>
<name>X1R6G4_9ZZZZ</name>
<dbReference type="GO" id="GO:0006284">
    <property type="term" value="P:base-excision repair"/>
    <property type="evidence" value="ECO:0007669"/>
    <property type="project" value="InterPro"/>
</dbReference>
<sequence>MARYGPQHWWPAREPFEIIVGAILTQSAAWGNVEKAITNLKAAEALSPQALHHLSLSEVAELIRPSGYYNAKALKLKSLAHWLGKHYDNNLDKLFASDTSHLRQQLLSIYGIGQETADSIILYAASKPIFVIDAYTR</sequence>
<dbReference type="InterPro" id="IPR003265">
    <property type="entry name" value="HhH-GPD_domain"/>
</dbReference>
<evidence type="ECO:0000259" key="5">
    <source>
        <dbReference type="Pfam" id="PF00730"/>
    </source>
</evidence>
<dbReference type="InterPro" id="IPR011257">
    <property type="entry name" value="DNA_glycosylase"/>
</dbReference>
<dbReference type="GO" id="GO:0003824">
    <property type="term" value="F:catalytic activity"/>
    <property type="evidence" value="ECO:0007669"/>
    <property type="project" value="InterPro"/>
</dbReference>
<dbReference type="SUPFAM" id="SSF48150">
    <property type="entry name" value="DNA-glycosylase"/>
    <property type="match status" value="1"/>
</dbReference>
<keyword evidence="1" id="KW-0004">4Fe-4S</keyword>
<evidence type="ECO:0000313" key="6">
    <source>
        <dbReference type="EMBL" id="GAI76332.1"/>
    </source>
</evidence>
<feature type="non-terminal residue" evidence="6">
    <location>
        <position position="137"/>
    </location>
</feature>
<dbReference type="CDD" id="cd00056">
    <property type="entry name" value="ENDO3c"/>
    <property type="match status" value="1"/>
</dbReference>
<dbReference type="PANTHER" id="PTHR10359:SF19">
    <property type="entry name" value="DNA REPAIR GLYCOSYLASE MJ1434-RELATED"/>
    <property type="match status" value="1"/>
</dbReference>
<proteinExistence type="predicted"/>
<keyword evidence="4" id="KW-0411">Iron-sulfur</keyword>
<dbReference type="PANTHER" id="PTHR10359">
    <property type="entry name" value="A/G-SPECIFIC ADENINE GLYCOSYLASE/ENDONUCLEASE III"/>
    <property type="match status" value="1"/>
</dbReference>
<evidence type="ECO:0000256" key="4">
    <source>
        <dbReference type="ARBA" id="ARBA00023014"/>
    </source>
</evidence>
<accession>X1R6G4</accession>
<organism evidence="6">
    <name type="scientific">marine sediment metagenome</name>
    <dbReference type="NCBI Taxonomy" id="412755"/>
    <lineage>
        <taxon>unclassified sequences</taxon>
        <taxon>metagenomes</taxon>
        <taxon>ecological metagenomes</taxon>
    </lineage>
</organism>
<dbReference type="EMBL" id="BARW01013117">
    <property type="protein sequence ID" value="GAI76332.1"/>
    <property type="molecule type" value="Genomic_DNA"/>
</dbReference>
<protein>
    <recommendedName>
        <fullName evidence="5">HhH-GPD domain-containing protein</fullName>
    </recommendedName>
</protein>
<dbReference type="Pfam" id="PF00730">
    <property type="entry name" value="HhH-GPD"/>
    <property type="match status" value="1"/>
</dbReference>
<evidence type="ECO:0000256" key="2">
    <source>
        <dbReference type="ARBA" id="ARBA00022723"/>
    </source>
</evidence>
<feature type="domain" description="HhH-GPD" evidence="5">
    <location>
        <begin position="20"/>
        <end position="112"/>
    </location>
</feature>
<comment type="caution">
    <text evidence="6">The sequence shown here is derived from an EMBL/GenBank/DDBJ whole genome shotgun (WGS) entry which is preliminary data.</text>
</comment>
<dbReference type="Gene3D" id="1.10.340.30">
    <property type="entry name" value="Hypothetical protein, domain 2"/>
    <property type="match status" value="1"/>
</dbReference>
<dbReference type="GO" id="GO:0051539">
    <property type="term" value="F:4 iron, 4 sulfur cluster binding"/>
    <property type="evidence" value="ECO:0007669"/>
    <property type="project" value="UniProtKB-KW"/>
</dbReference>
<dbReference type="AlphaFoldDB" id="X1R6G4"/>